<keyword evidence="6 7" id="KW-0862">Zinc</keyword>
<keyword evidence="11" id="KW-1185">Reference proteome</keyword>
<dbReference type="InterPro" id="IPR003137">
    <property type="entry name" value="PA_domain"/>
</dbReference>
<evidence type="ECO:0000256" key="1">
    <source>
        <dbReference type="ARBA" id="ARBA00001947"/>
    </source>
</evidence>
<dbReference type="OMA" id="YWVQASK"/>
<evidence type="ECO:0000256" key="4">
    <source>
        <dbReference type="ARBA" id="ARBA00022723"/>
    </source>
</evidence>
<dbReference type="GO" id="GO:0008235">
    <property type="term" value="F:metalloexopeptidase activity"/>
    <property type="evidence" value="ECO:0007669"/>
    <property type="project" value="InterPro"/>
</dbReference>
<keyword evidence="5 7" id="KW-0378">Hydrolase</keyword>
<dbReference type="CDD" id="cd04816">
    <property type="entry name" value="PA_SaNapH_like"/>
    <property type="match status" value="1"/>
</dbReference>
<feature type="signal peptide" evidence="7">
    <location>
        <begin position="1"/>
        <end position="19"/>
    </location>
</feature>
<dbReference type="SUPFAM" id="SSF52025">
    <property type="entry name" value="PA domain"/>
    <property type="match status" value="1"/>
</dbReference>
<accession>M7T3Q8</accession>
<dbReference type="KEGG" id="ela:UCREL1_1439"/>
<proteinExistence type="inferred from homology"/>
<dbReference type="InterPro" id="IPR045175">
    <property type="entry name" value="M28_fam"/>
</dbReference>
<dbReference type="Pfam" id="PF04389">
    <property type="entry name" value="Peptidase_M28"/>
    <property type="match status" value="1"/>
</dbReference>
<dbReference type="AlphaFoldDB" id="M7T3Q8"/>
<evidence type="ECO:0000256" key="5">
    <source>
        <dbReference type="ARBA" id="ARBA00022801"/>
    </source>
</evidence>
<keyword evidence="3 7" id="KW-0645">Protease</keyword>
<dbReference type="PANTHER" id="PTHR12147:SF26">
    <property type="entry name" value="PEPTIDASE M28 DOMAIN-CONTAINING PROTEIN"/>
    <property type="match status" value="1"/>
</dbReference>
<keyword evidence="7" id="KW-0732">Signal</keyword>
<dbReference type="EMBL" id="KB705631">
    <property type="protein sequence ID" value="EMR71518.1"/>
    <property type="molecule type" value="Genomic_DNA"/>
</dbReference>
<dbReference type="GO" id="GO:0004177">
    <property type="term" value="F:aminopeptidase activity"/>
    <property type="evidence" value="ECO:0007669"/>
    <property type="project" value="UniProtKB-KW"/>
</dbReference>
<dbReference type="OrthoDB" id="10013407at2759"/>
<feature type="domain" description="Peptidase M28" evidence="9">
    <location>
        <begin position="246"/>
        <end position="436"/>
    </location>
</feature>
<feature type="chain" id="PRO_5005141284" description="Peptide hydrolase" evidence="7">
    <location>
        <begin position="20"/>
        <end position="493"/>
    </location>
</feature>
<dbReference type="Gene3D" id="3.50.30.30">
    <property type="match status" value="1"/>
</dbReference>
<dbReference type="EC" id="3.4.-.-" evidence="7"/>
<keyword evidence="10" id="KW-0031">Aminopeptidase</keyword>
<dbReference type="HOGENOM" id="CLU_024336_1_1_1"/>
<dbReference type="InterPro" id="IPR007484">
    <property type="entry name" value="Peptidase_M28"/>
</dbReference>
<evidence type="ECO:0000256" key="2">
    <source>
        <dbReference type="ARBA" id="ARBA00005634"/>
    </source>
</evidence>
<name>M7T3Q8_EUTLA</name>
<dbReference type="GO" id="GO:0006508">
    <property type="term" value="P:proteolysis"/>
    <property type="evidence" value="ECO:0007669"/>
    <property type="project" value="UniProtKB-KW"/>
</dbReference>
<evidence type="ECO:0000313" key="11">
    <source>
        <dbReference type="Proteomes" id="UP000012174"/>
    </source>
</evidence>
<dbReference type="Pfam" id="PF02225">
    <property type="entry name" value="PA"/>
    <property type="match status" value="1"/>
</dbReference>
<evidence type="ECO:0000313" key="10">
    <source>
        <dbReference type="EMBL" id="EMR71518.1"/>
    </source>
</evidence>
<evidence type="ECO:0000256" key="7">
    <source>
        <dbReference type="RuleBase" id="RU361240"/>
    </source>
</evidence>
<sequence length="493" mass="52388">MRTIQSFALAGFLASQGLAADTLTPEKVEADITTQGLRRNLEDLHAIATSNGGNRAFGLPGYKASVDYVLERLQQPGFETLTSWVQPFNHTFNEVRSISVTGPDGEDEEVVALIYNPGTPLPDGITAPLIDTPVDDERGSACFEDQWEGIDATGKIALVKRGLCAISDKLKLAKAAGAEAVILYNEVEGTPTQATLGAENVGLLVPVGTIRKEVGEGWKERLAAGDEELEVNLTVDAIFEDRETWNVFAETREGDADNVVVLGAHLDSVQAGPGINDDGSGSTALLEIAASLAKYAGFANKVRLAWWGAEESGLVGSLFYTSGLTAADADRVRFYFNYDMIGSPFPTFAVYEGDNPGDKFGSTKLHDHLLASGAREPFYGGFGSSSDYVGFLELGVPSSGLFTGAGAPEDPCYHLACDTTDNVDYGALTDNARAAGAVAAQLALSLEGLPPRANASVNVGHRNRIRGQFDKWKRAAERVALEKSCSHSETGTV</sequence>
<evidence type="ECO:0000256" key="3">
    <source>
        <dbReference type="ARBA" id="ARBA00022670"/>
    </source>
</evidence>
<dbReference type="GO" id="GO:0046872">
    <property type="term" value="F:metal ion binding"/>
    <property type="evidence" value="ECO:0007669"/>
    <property type="project" value="UniProtKB-KW"/>
</dbReference>
<dbReference type="PANTHER" id="PTHR12147">
    <property type="entry name" value="METALLOPEPTIDASE M28 FAMILY MEMBER"/>
    <property type="match status" value="1"/>
</dbReference>
<gene>
    <name evidence="10" type="ORF">UCREL1_1439</name>
</gene>
<reference evidence="11" key="1">
    <citation type="journal article" date="2013" name="Genome Announc.">
        <title>Draft genome sequence of the grapevine dieback fungus Eutypa lata UCR-EL1.</title>
        <authorList>
            <person name="Blanco-Ulate B."/>
            <person name="Rolshausen P.E."/>
            <person name="Cantu D."/>
        </authorList>
    </citation>
    <scope>NUCLEOTIDE SEQUENCE [LARGE SCALE GENOMIC DNA]</scope>
    <source>
        <strain evidence="11">UCR-EL1</strain>
    </source>
</reference>
<keyword evidence="4 7" id="KW-0479">Metal-binding</keyword>
<organism evidence="10 11">
    <name type="scientific">Eutypa lata (strain UCR-EL1)</name>
    <name type="common">Grapevine dieback disease fungus</name>
    <name type="synonym">Eutypa armeniacae</name>
    <dbReference type="NCBI Taxonomy" id="1287681"/>
    <lineage>
        <taxon>Eukaryota</taxon>
        <taxon>Fungi</taxon>
        <taxon>Dikarya</taxon>
        <taxon>Ascomycota</taxon>
        <taxon>Pezizomycotina</taxon>
        <taxon>Sordariomycetes</taxon>
        <taxon>Xylariomycetidae</taxon>
        <taxon>Xylariales</taxon>
        <taxon>Diatrypaceae</taxon>
        <taxon>Eutypa</taxon>
    </lineage>
</organism>
<dbReference type="Proteomes" id="UP000012174">
    <property type="component" value="Unassembled WGS sequence"/>
</dbReference>
<feature type="domain" description="PA" evidence="8">
    <location>
        <begin position="126"/>
        <end position="216"/>
    </location>
</feature>
<comment type="cofactor">
    <cofactor evidence="1">
        <name>Zn(2+)</name>
        <dbReference type="ChEBI" id="CHEBI:29105"/>
    </cofactor>
</comment>
<protein>
    <recommendedName>
        <fullName evidence="7">Peptide hydrolase</fullName>
        <ecNumber evidence="7">3.4.-.-</ecNumber>
    </recommendedName>
</protein>
<evidence type="ECO:0000259" key="9">
    <source>
        <dbReference type="Pfam" id="PF04389"/>
    </source>
</evidence>
<evidence type="ECO:0000256" key="6">
    <source>
        <dbReference type="ARBA" id="ARBA00022833"/>
    </source>
</evidence>
<dbReference type="SUPFAM" id="SSF53187">
    <property type="entry name" value="Zn-dependent exopeptidases"/>
    <property type="match status" value="1"/>
</dbReference>
<dbReference type="Gene3D" id="3.40.630.10">
    <property type="entry name" value="Zn peptidases"/>
    <property type="match status" value="1"/>
</dbReference>
<evidence type="ECO:0000259" key="8">
    <source>
        <dbReference type="Pfam" id="PF02225"/>
    </source>
</evidence>
<comment type="similarity">
    <text evidence="2">Belongs to the peptidase M28 family. M28B subfamily.</text>
</comment>
<dbReference type="InterPro" id="IPR046450">
    <property type="entry name" value="PA_dom_sf"/>
</dbReference>
<dbReference type="eggNOG" id="KOG2195">
    <property type="taxonomic scope" value="Eukaryota"/>
</dbReference>